<dbReference type="OrthoDB" id="9149675at2"/>
<organism evidence="1 2">
    <name type="scientific">Deferribacter desulfuricans (strain DSM 14783 / JCM 11476 / NBRC 101012 / SSM1)</name>
    <dbReference type="NCBI Taxonomy" id="639282"/>
    <lineage>
        <taxon>Bacteria</taxon>
        <taxon>Pseudomonadati</taxon>
        <taxon>Deferribacterota</taxon>
        <taxon>Deferribacteres</taxon>
        <taxon>Deferribacterales</taxon>
        <taxon>Deferribacteraceae</taxon>
        <taxon>Deferribacter</taxon>
    </lineage>
</organism>
<dbReference type="AlphaFoldDB" id="D3PEV4"/>
<gene>
    <name evidence="1" type="ordered locus">DEFDS_P124</name>
</gene>
<keyword evidence="2" id="KW-1185">Reference proteome</keyword>
<geneLocation type="plasmid" evidence="1 2">
    <name>megaplasmid pDF308</name>
</geneLocation>
<accession>D3PEV4</accession>
<keyword evidence="1" id="KW-0614">Plasmid</keyword>
<name>D3PEV4_DEFDS</name>
<evidence type="ECO:0000313" key="2">
    <source>
        <dbReference type="Proteomes" id="UP000001520"/>
    </source>
</evidence>
<proteinExistence type="predicted"/>
<evidence type="ECO:0000313" key="1">
    <source>
        <dbReference type="EMBL" id="BAI81746.1"/>
    </source>
</evidence>
<dbReference type="RefSeq" id="WP_013008972.1">
    <property type="nucleotide sequence ID" value="NC_013940.1"/>
</dbReference>
<dbReference type="HOGENOM" id="CLU_1228261_0_0_0"/>
<protein>
    <submittedName>
        <fullName evidence="1">Uncharacterized protein</fullName>
    </submittedName>
</protein>
<reference evidence="1 2" key="1">
    <citation type="journal article" date="2010" name="DNA Res.">
        <title>Bacterial lifestyle in a deep-sea hydrothermal vent chimney revealed by the genome sequence of the thermophilic bacterium Deferribacter desulfuricans SSM1.</title>
        <authorList>
            <person name="Takaki Y."/>
            <person name="Shimamura S."/>
            <person name="Nakagawa S."/>
            <person name="Fukuhara Y."/>
            <person name="Horikawa H."/>
            <person name="Ankai A."/>
            <person name="Harada T."/>
            <person name="Hosoyama A."/>
            <person name="Oguchi A."/>
            <person name="Fukui S."/>
            <person name="Fujita N."/>
            <person name="Takami H."/>
            <person name="Takai K."/>
        </authorList>
    </citation>
    <scope>NUCLEOTIDE SEQUENCE [LARGE SCALE GENOMIC DNA]</scope>
    <source>
        <strain evidence="2">DSM 14783 / JCM 11476 / NBRC 101012 / SSM1</strain>
        <plasmid evidence="2">Plasmid megaplasmid pDF308</plasmid>
    </source>
</reference>
<dbReference type="Proteomes" id="UP000001520">
    <property type="component" value="Plasmid megaplasmid pDF308"/>
</dbReference>
<sequence>MLINSNFKDYYDNLNVYGVDKQIVFNRYQEKIYVQNLFKIDNFPLSMLSCGRYFSFAVLSFCKQVYVCLIMDKSDEKDKKCFYSSNEIRKYITENFEYRRAKCILEEFEGKGSYHKYVMKNSIFKYIDDKLITYNKLKSELLGYNFNLDDYPIVAVQTQSIIVNPIIRTYNFQKIKSPYDARMEIEQWVLNNNLTMKEPEKIDDSILRDMKGFDKISFRKRKQKK</sequence>
<dbReference type="EMBL" id="AP011530">
    <property type="protein sequence ID" value="BAI81746.1"/>
    <property type="molecule type" value="Genomic_DNA"/>
</dbReference>
<dbReference type="KEGG" id="ddf:DEFDS_P124"/>